<dbReference type="SMART" id="SM00829">
    <property type="entry name" value="PKS_ER"/>
    <property type="match status" value="1"/>
</dbReference>
<dbReference type="InterPro" id="IPR002328">
    <property type="entry name" value="ADH_Zn_CS"/>
</dbReference>
<dbReference type="STRING" id="764103.G7DVN1"/>
<dbReference type="Gene3D" id="3.90.180.10">
    <property type="entry name" value="Medium-chain alcohol dehydrogenases, catalytic domain"/>
    <property type="match status" value="1"/>
</dbReference>
<dbReference type="InterPro" id="IPR011032">
    <property type="entry name" value="GroES-like_sf"/>
</dbReference>
<proteinExistence type="inferred from homology"/>
<evidence type="ECO:0000259" key="5">
    <source>
        <dbReference type="SMART" id="SM00829"/>
    </source>
</evidence>
<organism evidence="6 7">
    <name type="scientific">Mixia osmundae (strain CBS 9802 / IAM 14324 / JCM 22182 / KY 12970)</name>
    <dbReference type="NCBI Taxonomy" id="764103"/>
    <lineage>
        <taxon>Eukaryota</taxon>
        <taxon>Fungi</taxon>
        <taxon>Dikarya</taxon>
        <taxon>Basidiomycota</taxon>
        <taxon>Pucciniomycotina</taxon>
        <taxon>Mixiomycetes</taxon>
        <taxon>Mixiales</taxon>
        <taxon>Mixiaceae</taxon>
        <taxon>Mixia</taxon>
    </lineage>
</organism>
<dbReference type="CDD" id="cd08234">
    <property type="entry name" value="threonine_DH_like"/>
    <property type="match status" value="1"/>
</dbReference>
<evidence type="ECO:0000256" key="4">
    <source>
        <dbReference type="RuleBase" id="RU361277"/>
    </source>
</evidence>
<comment type="caution">
    <text evidence="6">The sequence shown here is derived from an EMBL/GenBank/DDBJ whole genome shotgun (WGS) entry which is preliminary data.</text>
</comment>
<name>G7DVN1_MIXOS</name>
<dbReference type="EMBL" id="BABT02000044">
    <property type="protein sequence ID" value="GAA94641.1"/>
    <property type="molecule type" value="Genomic_DNA"/>
</dbReference>
<reference evidence="6 7" key="1">
    <citation type="journal article" date="2011" name="J. Gen. Appl. Microbiol.">
        <title>Draft genome sequencing of the enigmatic basidiomycete Mixia osmundae.</title>
        <authorList>
            <person name="Nishida H."/>
            <person name="Nagatsuka Y."/>
            <person name="Sugiyama J."/>
        </authorList>
    </citation>
    <scope>NUCLEOTIDE SEQUENCE [LARGE SCALE GENOMIC DNA]</scope>
    <source>
        <strain evidence="7">CBS 9802 / IAM 14324 / JCM 22182 / KY 12970</strain>
    </source>
</reference>
<dbReference type="InterPro" id="IPR013149">
    <property type="entry name" value="ADH-like_C"/>
</dbReference>
<dbReference type="InterPro" id="IPR036291">
    <property type="entry name" value="NAD(P)-bd_dom_sf"/>
</dbReference>
<comment type="similarity">
    <text evidence="4">Belongs to the zinc-containing alcohol dehydrogenase family.</text>
</comment>
<dbReference type="OrthoDB" id="5363962at2759"/>
<dbReference type="SUPFAM" id="SSF51735">
    <property type="entry name" value="NAD(P)-binding Rossmann-fold domains"/>
    <property type="match status" value="1"/>
</dbReference>
<dbReference type="AlphaFoldDB" id="G7DVN1"/>
<dbReference type="Pfam" id="PF08240">
    <property type="entry name" value="ADH_N"/>
    <property type="match status" value="1"/>
</dbReference>
<dbReference type="GO" id="GO:0008270">
    <property type="term" value="F:zinc ion binding"/>
    <property type="evidence" value="ECO:0007669"/>
    <property type="project" value="InterPro"/>
</dbReference>
<dbReference type="Pfam" id="PF00107">
    <property type="entry name" value="ADH_zinc_N"/>
    <property type="match status" value="1"/>
</dbReference>
<dbReference type="Proteomes" id="UP000009131">
    <property type="component" value="Unassembled WGS sequence"/>
</dbReference>
<dbReference type="HOGENOM" id="CLU_026673_11_0_1"/>
<accession>G7DVN1</accession>
<keyword evidence="3" id="KW-0560">Oxidoreductase</keyword>
<evidence type="ECO:0000256" key="1">
    <source>
        <dbReference type="ARBA" id="ARBA00022723"/>
    </source>
</evidence>
<protein>
    <recommendedName>
        <fullName evidence="5">Enoyl reductase (ER) domain-containing protein</fullName>
    </recommendedName>
</protein>
<evidence type="ECO:0000313" key="6">
    <source>
        <dbReference type="EMBL" id="GAA94641.1"/>
    </source>
</evidence>
<dbReference type="PANTHER" id="PTHR43401">
    <property type="entry name" value="L-THREONINE 3-DEHYDROGENASE"/>
    <property type="match status" value="1"/>
</dbReference>
<keyword evidence="2 4" id="KW-0862">Zinc</keyword>
<dbReference type="eggNOG" id="KOG0024">
    <property type="taxonomic scope" value="Eukaryota"/>
</dbReference>
<keyword evidence="7" id="KW-1185">Reference proteome</keyword>
<evidence type="ECO:0000256" key="2">
    <source>
        <dbReference type="ARBA" id="ARBA00022833"/>
    </source>
</evidence>
<dbReference type="InParanoid" id="G7DVN1"/>
<dbReference type="SUPFAM" id="SSF50129">
    <property type="entry name" value="GroES-like"/>
    <property type="match status" value="1"/>
</dbReference>
<evidence type="ECO:0000313" key="7">
    <source>
        <dbReference type="Proteomes" id="UP000009131"/>
    </source>
</evidence>
<dbReference type="PROSITE" id="PS00059">
    <property type="entry name" value="ADH_ZINC"/>
    <property type="match status" value="1"/>
</dbReference>
<sequence>MKIFVILSRLSRVHAARRLTSSGLRSGRAGDRVSKMGDAPRDMNALRYEAPRDFSIVKVPIPKVGPKQALVKVTICGVCGTDAHIHEGEFIAKFPLISGHEIVGVVHEVGSEVEHLKVGDRVVADVGETCGDCFYCVRGTTLFCEHFEAHGVTMDGGFSDYCKLEANKLFRFENMTDEEATLCEPASCAIHGLDKLQPKLGCEALIIGAGPTGLMLAQLLRQAGAAKVVLAANAGMKMKIAREVNAADVYIDLDRQNAKDQWADIKKNNPYGFDVVVEATGVESLIQDSINYVRRGGTLLVYGVYSDAARVHWPPNKIFLDEIRVIGSFSQTHCFPRAVAYLDSGRVKTKGMVTSVFPLDKYQDALDLMNSRQAMKIAITPGLSK</sequence>
<keyword evidence="1 4" id="KW-0479">Metal-binding</keyword>
<reference evidence="6 7" key="2">
    <citation type="journal article" date="2012" name="Open Biol.">
        <title>Characteristics of nucleosomes and linker DNA regions on the genome of the basidiomycete Mixia osmundae revealed by mono- and dinucleosome mapping.</title>
        <authorList>
            <person name="Nishida H."/>
            <person name="Kondo S."/>
            <person name="Matsumoto T."/>
            <person name="Suzuki Y."/>
            <person name="Yoshikawa H."/>
            <person name="Taylor T.D."/>
            <person name="Sugiyama J."/>
        </authorList>
    </citation>
    <scope>NUCLEOTIDE SEQUENCE [LARGE SCALE GENOMIC DNA]</scope>
    <source>
        <strain evidence="7">CBS 9802 / IAM 14324 / JCM 22182 / KY 12970</strain>
    </source>
</reference>
<dbReference type="Gene3D" id="3.40.50.720">
    <property type="entry name" value="NAD(P)-binding Rossmann-like Domain"/>
    <property type="match status" value="1"/>
</dbReference>
<dbReference type="GO" id="GO:0016491">
    <property type="term" value="F:oxidoreductase activity"/>
    <property type="evidence" value="ECO:0007669"/>
    <property type="project" value="UniProtKB-KW"/>
</dbReference>
<gene>
    <name evidence="6" type="primary">Mo01294</name>
    <name evidence="6" type="ORF">E5Q_01294</name>
</gene>
<evidence type="ECO:0000256" key="3">
    <source>
        <dbReference type="ARBA" id="ARBA00023002"/>
    </source>
</evidence>
<dbReference type="InterPro" id="IPR013154">
    <property type="entry name" value="ADH-like_N"/>
</dbReference>
<feature type="domain" description="Enoyl reductase (ER)" evidence="5">
    <location>
        <begin position="49"/>
        <end position="379"/>
    </location>
</feature>
<dbReference type="PANTHER" id="PTHR43401:SF2">
    <property type="entry name" value="L-THREONINE 3-DEHYDROGENASE"/>
    <property type="match status" value="1"/>
</dbReference>
<dbReference type="InterPro" id="IPR050129">
    <property type="entry name" value="Zn_alcohol_dh"/>
</dbReference>
<dbReference type="InterPro" id="IPR020843">
    <property type="entry name" value="ER"/>
</dbReference>
<comment type="cofactor">
    <cofactor evidence="4">
        <name>Zn(2+)</name>
        <dbReference type="ChEBI" id="CHEBI:29105"/>
    </cofactor>
</comment>